<keyword evidence="8" id="KW-1185">Reference proteome</keyword>
<protein>
    <recommendedName>
        <fullName evidence="9">Polysaccharide biosynthesis protein C-terminal domain-containing protein</fullName>
    </recommendedName>
</protein>
<evidence type="ECO:0000256" key="3">
    <source>
        <dbReference type="ARBA" id="ARBA00022692"/>
    </source>
</evidence>
<feature type="transmembrane region" description="Helical" evidence="6">
    <location>
        <begin position="479"/>
        <end position="499"/>
    </location>
</feature>
<sequence>MNLFKKGIKVRKLQKLNFFKTRDFKNIFYNLLSYLIVPVISIISTPIFIKNLGLKNYGYWILINSLIALLGVTNMGLGTAIINFGSRYLAKEEYYALNKVISITLGISMLLATAVTSFTFVIDKSSLSLVLGSSINQVDTNIIKFLGIIVGIKIITSVFASIILAYQRYDINSRVNMFANIGTVTLTTVLSGMGAHLNELVLCLIFVSIITCIIFYMITCKIHDNFRIIFLFDGKLTKDILKYGIYAWAQVIINAMYTQMDKVIINAFLGPSALGIYSTCMQLAIKIHEIPGSVASYLFAKFSYIYEKGNIDQLKKEYYKANIIVIMSTVLIGSTIFLFANSILSVWINSDFSRNNTLLLRTLVISVTCGAVFIVPFYIYNSIRKVRLNTIFNFMLSIASLSAAFVLIPRLGVIGSGYGRMVGLPIIILGVMYLENKLLNMQTTLKLSLILLTTVYLLMGAGIEMFGEIKQDSLKILTITSASYVIFFATILFAMYKLLNKSDKDVVNKTNAI</sequence>
<evidence type="ECO:0000256" key="4">
    <source>
        <dbReference type="ARBA" id="ARBA00022989"/>
    </source>
</evidence>
<evidence type="ECO:0000313" key="8">
    <source>
        <dbReference type="Proteomes" id="UP000054099"/>
    </source>
</evidence>
<dbReference type="PANTHER" id="PTHR30250">
    <property type="entry name" value="PST FAMILY PREDICTED COLANIC ACID TRANSPORTER"/>
    <property type="match status" value="1"/>
</dbReference>
<comment type="subcellular location">
    <subcellularLocation>
        <location evidence="1">Cell membrane</location>
        <topology evidence="1">Multi-pass membrane protein</topology>
    </subcellularLocation>
</comment>
<dbReference type="GO" id="GO:0005886">
    <property type="term" value="C:plasma membrane"/>
    <property type="evidence" value="ECO:0007669"/>
    <property type="project" value="UniProtKB-SubCell"/>
</dbReference>
<dbReference type="EMBL" id="LNQN01000005">
    <property type="protein sequence ID" value="KSU82074.1"/>
    <property type="molecule type" value="Genomic_DNA"/>
</dbReference>
<feature type="transmembrane region" description="Helical" evidence="6">
    <location>
        <begin position="360"/>
        <end position="379"/>
    </location>
</feature>
<evidence type="ECO:0000256" key="1">
    <source>
        <dbReference type="ARBA" id="ARBA00004651"/>
    </source>
</evidence>
<feature type="transmembrane region" description="Helical" evidence="6">
    <location>
        <begin position="323"/>
        <end position="348"/>
    </location>
</feature>
<dbReference type="PANTHER" id="PTHR30250:SF26">
    <property type="entry name" value="PSMA PROTEIN"/>
    <property type="match status" value="1"/>
</dbReference>
<feature type="transmembrane region" description="Helical" evidence="6">
    <location>
        <begin position="27"/>
        <end position="49"/>
    </location>
</feature>
<proteinExistence type="predicted"/>
<feature type="transmembrane region" description="Helical" evidence="6">
    <location>
        <begin position="447"/>
        <end position="467"/>
    </location>
</feature>
<evidence type="ECO:0008006" key="9">
    <source>
        <dbReference type="Google" id="ProtNLM"/>
    </source>
</evidence>
<keyword evidence="4 6" id="KW-1133">Transmembrane helix</keyword>
<organism evidence="7 8">
    <name type="scientific">Fictibacillus enclensis</name>
    <dbReference type="NCBI Taxonomy" id="1017270"/>
    <lineage>
        <taxon>Bacteria</taxon>
        <taxon>Bacillati</taxon>
        <taxon>Bacillota</taxon>
        <taxon>Bacilli</taxon>
        <taxon>Bacillales</taxon>
        <taxon>Fictibacillaceae</taxon>
        <taxon>Fictibacillus</taxon>
    </lineage>
</organism>
<evidence type="ECO:0000256" key="6">
    <source>
        <dbReference type="SAM" id="Phobius"/>
    </source>
</evidence>
<evidence type="ECO:0000256" key="2">
    <source>
        <dbReference type="ARBA" id="ARBA00022475"/>
    </source>
</evidence>
<feature type="transmembrane region" description="Helical" evidence="6">
    <location>
        <begin position="61"/>
        <end position="84"/>
    </location>
</feature>
<accession>A0A0V8J543</accession>
<feature type="transmembrane region" description="Helical" evidence="6">
    <location>
        <begin position="200"/>
        <end position="219"/>
    </location>
</feature>
<feature type="transmembrane region" description="Helical" evidence="6">
    <location>
        <begin position="142"/>
        <end position="165"/>
    </location>
</feature>
<evidence type="ECO:0000256" key="5">
    <source>
        <dbReference type="ARBA" id="ARBA00023136"/>
    </source>
</evidence>
<dbReference type="AlphaFoldDB" id="A0A0V8J543"/>
<gene>
    <name evidence="7" type="ORF">AS030_17540</name>
</gene>
<reference evidence="7 8" key="1">
    <citation type="journal article" date="2014" name="Antonie Van Leeuwenhoek">
        <title>Fictibacillus enclensis sp. nov., isolated from marine sediment.</title>
        <authorList>
            <person name="Dastager S.G."/>
            <person name="Mawlankar R."/>
            <person name="Srinivasan K."/>
            <person name="Tang S.K."/>
            <person name="Lee J.C."/>
            <person name="Ramana V.V."/>
            <person name="Shouche Y.S."/>
        </authorList>
    </citation>
    <scope>NUCLEOTIDE SEQUENCE [LARGE SCALE GENOMIC DNA]</scope>
    <source>
        <strain evidence="7 8">NIO-1003</strain>
    </source>
</reference>
<keyword evidence="5 6" id="KW-0472">Membrane</keyword>
<dbReference type="InterPro" id="IPR050833">
    <property type="entry name" value="Poly_Biosynth_Transport"/>
</dbReference>
<comment type="caution">
    <text evidence="7">The sequence shown here is derived from an EMBL/GenBank/DDBJ whole genome shotgun (WGS) entry which is preliminary data.</text>
</comment>
<feature type="transmembrane region" description="Helical" evidence="6">
    <location>
        <begin position="177"/>
        <end position="194"/>
    </location>
</feature>
<dbReference type="Proteomes" id="UP000054099">
    <property type="component" value="Unassembled WGS sequence"/>
</dbReference>
<dbReference type="OrthoDB" id="9770347at2"/>
<evidence type="ECO:0000313" key="7">
    <source>
        <dbReference type="EMBL" id="KSU82074.1"/>
    </source>
</evidence>
<dbReference type="InterPro" id="IPR002797">
    <property type="entry name" value="Polysacc_synth"/>
</dbReference>
<name>A0A0V8J543_9BACL</name>
<feature type="transmembrane region" description="Helical" evidence="6">
    <location>
        <begin position="391"/>
        <end position="411"/>
    </location>
</feature>
<dbReference type="Pfam" id="PF01943">
    <property type="entry name" value="Polysacc_synt"/>
    <property type="match status" value="1"/>
</dbReference>
<keyword evidence="3 6" id="KW-0812">Transmembrane</keyword>
<keyword evidence="2" id="KW-1003">Cell membrane</keyword>
<feature type="transmembrane region" description="Helical" evidence="6">
    <location>
        <begin position="96"/>
        <end position="122"/>
    </location>
</feature>
<feature type="transmembrane region" description="Helical" evidence="6">
    <location>
        <begin position="417"/>
        <end position="435"/>
    </location>
</feature>